<evidence type="ECO:0000313" key="1">
    <source>
        <dbReference type="Proteomes" id="UP000504607"/>
    </source>
</evidence>
<organism evidence="1 2">
    <name type="scientific">Elaeis guineensis var. tenera</name>
    <name type="common">Oil palm</name>
    <dbReference type="NCBI Taxonomy" id="51953"/>
    <lineage>
        <taxon>Eukaryota</taxon>
        <taxon>Viridiplantae</taxon>
        <taxon>Streptophyta</taxon>
        <taxon>Embryophyta</taxon>
        <taxon>Tracheophyta</taxon>
        <taxon>Spermatophyta</taxon>
        <taxon>Magnoliopsida</taxon>
        <taxon>Liliopsida</taxon>
        <taxon>Arecaceae</taxon>
        <taxon>Arecoideae</taxon>
        <taxon>Cocoseae</taxon>
        <taxon>Elaeidinae</taxon>
        <taxon>Elaeis</taxon>
    </lineage>
</organism>
<proteinExistence type="predicted"/>
<dbReference type="GO" id="GO:0005198">
    <property type="term" value="F:structural molecule activity"/>
    <property type="evidence" value="ECO:0007669"/>
    <property type="project" value="InterPro"/>
</dbReference>
<dbReference type="SUPFAM" id="SSF50989">
    <property type="entry name" value="Clathrin heavy-chain terminal domain"/>
    <property type="match status" value="1"/>
</dbReference>
<dbReference type="GeneID" id="105057114"/>
<reference evidence="2" key="1">
    <citation type="submission" date="2025-08" db="UniProtKB">
        <authorList>
            <consortium name="RefSeq"/>
        </authorList>
    </citation>
    <scope>IDENTIFICATION</scope>
</reference>
<dbReference type="Proteomes" id="UP000504607">
    <property type="component" value="Chromosome 14"/>
</dbReference>
<dbReference type="GO" id="GO:0030132">
    <property type="term" value="C:clathrin coat of coated pit"/>
    <property type="evidence" value="ECO:0007669"/>
    <property type="project" value="InterPro"/>
</dbReference>
<dbReference type="GO" id="GO:0030130">
    <property type="term" value="C:clathrin coat of trans-Golgi network vesicle"/>
    <property type="evidence" value="ECO:0007669"/>
    <property type="project" value="InterPro"/>
</dbReference>
<dbReference type="Gene3D" id="2.130.10.110">
    <property type="entry name" value="Clathrin heavy-chain terminal domain"/>
    <property type="match status" value="1"/>
</dbReference>
<dbReference type="AlphaFoldDB" id="A0A6I9S5F0"/>
<name>A0A6I9S5F0_ELAGV</name>
<evidence type="ECO:0000313" key="2">
    <source>
        <dbReference type="RefSeq" id="XP_010937885.1"/>
    </source>
</evidence>
<accession>A0A6I9S5F0</accession>
<keyword evidence="1" id="KW-1185">Reference proteome</keyword>
<sequence length="136" mass="15097">MVAMAAANSPITMREILTRLQLVNRNLQLSSVYQQHSQALEAHAASFALVKVSGNDHPSILICFASEMSHVKHLTSKLHMIPSQVTVKIQEFFFLFFCMPSCCLLHCPWHAWTFSGPTTSGWDGDASNAVVHPQIC</sequence>
<dbReference type="InParanoid" id="A0A6I9S5F0"/>
<dbReference type="RefSeq" id="XP_010937885.1">
    <property type="nucleotide sequence ID" value="XM_010939583.3"/>
</dbReference>
<dbReference type="GO" id="GO:0016192">
    <property type="term" value="P:vesicle-mediated transport"/>
    <property type="evidence" value="ECO:0007669"/>
    <property type="project" value="InterPro"/>
</dbReference>
<gene>
    <name evidence="2" type="primary">LOC105057114</name>
</gene>
<dbReference type="KEGG" id="egu:105057114"/>
<dbReference type="InterPro" id="IPR016025">
    <property type="entry name" value="Clathrin_H-chain_N"/>
</dbReference>
<dbReference type="OrthoDB" id="2113814at2759"/>
<protein>
    <submittedName>
        <fullName evidence="2">Uncharacterized protein LOC105057114</fullName>
    </submittedName>
</protein>
<dbReference type="GO" id="GO:0006886">
    <property type="term" value="P:intracellular protein transport"/>
    <property type="evidence" value="ECO:0007669"/>
    <property type="project" value="InterPro"/>
</dbReference>